<dbReference type="EMBL" id="SDPO01000002">
    <property type="protein sequence ID" value="RXZ49514.1"/>
    <property type="molecule type" value="Genomic_DNA"/>
</dbReference>
<keyword evidence="4" id="KW-1185">Reference proteome</keyword>
<evidence type="ECO:0000313" key="4">
    <source>
        <dbReference type="Proteomes" id="UP000292935"/>
    </source>
</evidence>
<dbReference type="SUPFAM" id="SSF160935">
    <property type="entry name" value="VPA0735-like"/>
    <property type="match status" value="1"/>
</dbReference>
<dbReference type="OrthoDB" id="40820at2"/>
<dbReference type="InterPro" id="IPR037049">
    <property type="entry name" value="DUF1214_C_sf"/>
</dbReference>
<name>A0A4Q2JQX8_9MICO</name>
<dbReference type="PANTHER" id="PTHR36509">
    <property type="entry name" value="BLL3101 PROTEIN"/>
    <property type="match status" value="1"/>
</dbReference>
<sequence>MPDSDLTALSTEAYVYGFPLVFNLDQVLRYVNEGIGANPAAPFNSFSHARKMAGPADTFVTINNDTVYSMAQLDLGVGPVLLHVPDTAGRYYVLQFVDAWTDNFAYVGHRATGTAAGDFLLVPRGWAGDAPAGATVIEFPTRVASIVGRWACAGEDDLIAVAALQDATTLTPLDHGATAQGLPRPAASDSEALLFFDKLRLWSQSFPGAERDQSLQASLSPLGINDSARPVTETAEAVTQALASGYTHGQAVLQKVLHSGGSSPVVNGWKLTFHAFDYNLDYFQVGALDDPAFKIADPKMRIVERAAAAAGGLWGNHAYEAAYIMTYVDDRGEQLTGARTYTLHLDPTPPVGAFWSLTMYDVPNFFMVDNPIDRYSIGDRTPGIVYEDDGSLVITISHTEPTNSTARANWLPAPAGDFRPVLRMYEPDGSILDQSYAFPAITRIA</sequence>
<organism evidence="3 4">
    <name type="scientific">Agromyces fucosus</name>
    <dbReference type="NCBI Taxonomy" id="41985"/>
    <lineage>
        <taxon>Bacteria</taxon>
        <taxon>Bacillati</taxon>
        <taxon>Actinomycetota</taxon>
        <taxon>Actinomycetes</taxon>
        <taxon>Micrococcales</taxon>
        <taxon>Microbacteriaceae</taxon>
        <taxon>Agromyces</taxon>
    </lineage>
</organism>
<dbReference type="AlphaFoldDB" id="A0A4Q2JQX8"/>
<dbReference type="Gene3D" id="2.60.120.600">
    <property type="entry name" value="Domain of unknown function DUF1214, C-terminal domain"/>
    <property type="match status" value="1"/>
</dbReference>
<gene>
    <name evidence="3" type="ORF">ESP57_11480</name>
</gene>
<protein>
    <submittedName>
        <fullName evidence="3">DUF1254 domain-containing protein</fullName>
    </submittedName>
</protein>
<dbReference type="Gene3D" id="2.60.40.1610">
    <property type="entry name" value="Domain of unknown function DUF1254"/>
    <property type="match status" value="1"/>
</dbReference>
<dbReference type="Proteomes" id="UP000292935">
    <property type="component" value="Unassembled WGS sequence"/>
</dbReference>
<comment type="caution">
    <text evidence="3">The sequence shown here is derived from an EMBL/GenBank/DDBJ whole genome shotgun (WGS) entry which is preliminary data.</text>
</comment>
<dbReference type="RefSeq" id="WP_129231614.1">
    <property type="nucleotide sequence ID" value="NZ_SDPO01000002.1"/>
</dbReference>
<dbReference type="InterPro" id="IPR010621">
    <property type="entry name" value="DUF1214"/>
</dbReference>
<dbReference type="PANTHER" id="PTHR36509:SF2">
    <property type="entry name" value="BLL3101 PROTEIN"/>
    <property type="match status" value="1"/>
</dbReference>
<dbReference type="InterPro" id="IPR037050">
    <property type="entry name" value="DUF1254_sf"/>
</dbReference>
<proteinExistence type="predicted"/>
<reference evidence="3 4" key="1">
    <citation type="submission" date="2019-01" db="EMBL/GenBank/DDBJ databases">
        <authorList>
            <person name="Li J."/>
        </authorList>
    </citation>
    <scope>NUCLEOTIDE SEQUENCE [LARGE SCALE GENOMIC DNA]</scope>
    <source>
        <strain evidence="3 4">CCUG 35506</strain>
    </source>
</reference>
<dbReference type="Pfam" id="PF06863">
    <property type="entry name" value="DUF1254"/>
    <property type="match status" value="1"/>
</dbReference>
<dbReference type="InterPro" id="IPR010679">
    <property type="entry name" value="DUF1254"/>
</dbReference>
<dbReference type="Pfam" id="PF06742">
    <property type="entry name" value="DUF1214"/>
    <property type="match status" value="1"/>
</dbReference>
<evidence type="ECO:0000313" key="3">
    <source>
        <dbReference type="EMBL" id="RXZ49514.1"/>
    </source>
</evidence>
<evidence type="ECO:0000259" key="1">
    <source>
        <dbReference type="Pfam" id="PF06742"/>
    </source>
</evidence>
<feature type="domain" description="DUF1254" evidence="2">
    <location>
        <begin position="43"/>
        <end position="172"/>
    </location>
</feature>
<accession>A0A4Q2JQX8</accession>
<feature type="domain" description="DUF1214" evidence="1">
    <location>
        <begin position="320"/>
        <end position="428"/>
    </location>
</feature>
<evidence type="ECO:0000259" key="2">
    <source>
        <dbReference type="Pfam" id="PF06863"/>
    </source>
</evidence>